<sequence>MSEILDDLLEIPNSSLAVTELKQRLRQRMSDRELFGDDQVGPATFHLRSQPDSCAALSFIDEMEKDRWRGQAQSHIDYCRAFCGDESIIERSLLTALERGGGWQTMSLCSLGTTESVEALRKLVRVTEYPRLALAAAYSLAWHHVHDGIDVMFDEYSRSPSEKRLIPALFLTMCHHRQACEFLKGALSDGLGPSWPVSRILLAAEMNVRRRRPTGTLQQEEMLTWLNRMNDV</sequence>
<keyword evidence="2" id="KW-1185">Reference proteome</keyword>
<organism evidence="1 2">
    <name type="scientific">Planctomicrobium piriforme</name>
    <dbReference type="NCBI Taxonomy" id="1576369"/>
    <lineage>
        <taxon>Bacteria</taxon>
        <taxon>Pseudomonadati</taxon>
        <taxon>Planctomycetota</taxon>
        <taxon>Planctomycetia</taxon>
        <taxon>Planctomycetales</taxon>
        <taxon>Planctomycetaceae</taxon>
        <taxon>Planctomicrobium</taxon>
    </lineage>
</organism>
<proteinExistence type="predicted"/>
<evidence type="ECO:0000313" key="2">
    <source>
        <dbReference type="Proteomes" id="UP000199518"/>
    </source>
</evidence>
<reference evidence="2" key="1">
    <citation type="submission" date="2016-10" db="EMBL/GenBank/DDBJ databases">
        <authorList>
            <person name="Varghese N."/>
            <person name="Submissions S."/>
        </authorList>
    </citation>
    <scope>NUCLEOTIDE SEQUENCE [LARGE SCALE GENOMIC DNA]</scope>
    <source>
        <strain evidence="2">DSM 26348</strain>
    </source>
</reference>
<gene>
    <name evidence="1" type="ORF">SAMN05421753_10674</name>
</gene>
<evidence type="ECO:0000313" key="1">
    <source>
        <dbReference type="EMBL" id="SFI15828.1"/>
    </source>
</evidence>
<name>A0A1I3FX59_9PLAN</name>
<accession>A0A1I3FX59</accession>
<dbReference type="Proteomes" id="UP000199518">
    <property type="component" value="Unassembled WGS sequence"/>
</dbReference>
<dbReference type="AlphaFoldDB" id="A0A1I3FX59"/>
<dbReference type="EMBL" id="FOQD01000006">
    <property type="protein sequence ID" value="SFI15828.1"/>
    <property type="molecule type" value="Genomic_DNA"/>
</dbReference>
<protein>
    <submittedName>
        <fullName evidence="1">Uncharacterized protein</fullName>
    </submittedName>
</protein>